<gene>
    <name evidence="1" type="ORF">DES52_10474</name>
</gene>
<dbReference type="EMBL" id="QJSX01000004">
    <property type="protein sequence ID" value="PYE54804.1"/>
    <property type="molecule type" value="Genomic_DNA"/>
</dbReference>
<dbReference type="RefSeq" id="WP_110885929.1">
    <property type="nucleotide sequence ID" value="NZ_QJSX01000004.1"/>
</dbReference>
<keyword evidence="2" id="KW-1185">Reference proteome</keyword>
<dbReference type="AlphaFoldDB" id="A0A318SBX6"/>
<dbReference type="Proteomes" id="UP000248326">
    <property type="component" value="Unassembled WGS sequence"/>
</dbReference>
<reference evidence="1 2" key="1">
    <citation type="submission" date="2018-06" db="EMBL/GenBank/DDBJ databases">
        <title>Genomic Encyclopedia of Type Strains, Phase IV (KMG-IV): sequencing the most valuable type-strain genomes for metagenomic binning, comparative biology and taxonomic classification.</title>
        <authorList>
            <person name="Goeker M."/>
        </authorList>
    </citation>
    <scope>NUCLEOTIDE SEQUENCE [LARGE SCALE GENOMIC DNA]</scope>
    <source>
        <strain evidence="1 2">DSM 18048</strain>
    </source>
</reference>
<evidence type="ECO:0000313" key="1">
    <source>
        <dbReference type="EMBL" id="PYE54804.1"/>
    </source>
</evidence>
<proteinExistence type="predicted"/>
<organism evidence="1 2">
    <name type="scientific">Deinococcus yavapaiensis KR-236</name>
    <dbReference type="NCBI Taxonomy" id="694435"/>
    <lineage>
        <taxon>Bacteria</taxon>
        <taxon>Thermotogati</taxon>
        <taxon>Deinococcota</taxon>
        <taxon>Deinococci</taxon>
        <taxon>Deinococcales</taxon>
        <taxon>Deinococcaceae</taxon>
        <taxon>Deinococcus</taxon>
    </lineage>
</organism>
<evidence type="ECO:0008006" key="3">
    <source>
        <dbReference type="Google" id="ProtNLM"/>
    </source>
</evidence>
<dbReference type="OrthoDB" id="1254615at2"/>
<name>A0A318SBX6_9DEIO</name>
<protein>
    <recommendedName>
        <fullName evidence="3">SnoaL-like protein</fullName>
    </recommendedName>
</protein>
<comment type="caution">
    <text evidence="1">The sequence shown here is derived from an EMBL/GenBank/DDBJ whole genome shotgun (WGS) entry which is preliminary data.</text>
</comment>
<evidence type="ECO:0000313" key="2">
    <source>
        <dbReference type="Proteomes" id="UP000248326"/>
    </source>
</evidence>
<sequence>MTTTTTAPLTDAEVRAMVDAWYKGLDVHAPAEDMTPFVHETDLQMRFPEATLTTVEEFRGWYEGVIRIFFDEVHTLQKLDVNLNEDGSSALVNLVVYWEASRWKAPAAKSERLLMDADQTWEVRRSPASGQPVIAVYIVNALTPRPGSVEL</sequence>
<accession>A0A318SBX6</accession>